<feature type="transmembrane region" description="Helical" evidence="5">
    <location>
        <begin position="318"/>
        <end position="339"/>
    </location>
</feature>
<name>A0A942TAG1_9BACI</name>
<dbReference type="GO" id="GO:0050136">
    <property type="term" value="F:NADH dehydrogenase (quinone) (non-electrogenic) activity"/>
    <property type="evidence" value="ECO:0007669"/>
    <property type="project" value="UniProtKB-UniRule"/>
</dbReference>
<dbReference type="Pfam" id="PF00361">
    <property type="entry name" value="Proton_antipo_M"/>
    <property type="match status" value="1"/>
</dbReference>
<evidence type="ECO:0000256" key="1">
    <source>
        <dbReference type="ARBA" id="ARBA00004651"/>
    </source>
</evidence>
<dbReference type="EMBL" id="JAGYPE010000010">
    <property type="protein sequence ID" value="MBS4188192.1"/>
    <property type="molecule type" value="Genomic_DNA"/>
</dbReference>
<evidence type="ECO:0000256" key="5">
    <source>
        <dbReference type="HAMAP-Rule" id="MF_00445"/>
    </source>
</evidence>
<feature type="transmembrane region" description="Helical" evidence="5">
    <location>
        <begin position="135"/>
        <end position="154"/>
    </location>
</feature>
<comment type="similarity">
    <text evidence="5">Belongs to the complex I subunit 2 family.</text>
</comment>
<keyword evidence="2 5" id="KW-0812">Transmembrane</keyword>
<evidence type="ECO:0000313" key="10">
    <source>
        <dbReference type="Proteomes" id="UP000677265"/>
    </source>
</evidence>
<keyword evidence="8" id="KW-0560">Oxidoreductase</keyword>
<comment type="function">
    <text evidence="5">NDH-1 shuttles electrons from NADH, via FMN and iron-sulfur (Fe-S) centers, to quinones in the respiratory chain. The immediate electron acceptor for the enzyme in this species is believed to be a menaquinone. Couples the redox reaction to proton translocation (for every two electrons transferred, four hydrogen ions are translocated across the cytoplasmic membrane), and thus conserves the redox energy in a proton gradient.</text>
</comment>
<keyword evidence="4 5" id="KW-0472">Membrane</keyword>
<feature type="transmembrane region" description="Helical" evidence="5">
    <location>
        <begin position="345"/>
        <end position="366"/>
    </location>
</feature>
<comment type="subcellular location">
    <subcellularLocation>
        <location evidence="1 5">Cell membrane</location>
        <topology evidence="1 5">Multi-pass membrane protein</topology>
    </subcellularLocation>
    <subcellularLocation>
        <location evidence="6">Membrane</location>
        <topology evidence="6">Multi-pass membrane protein</topology>
    </subcellularLocation>
</comment>
<feature type="transmembrane region" description="Helical" evidence="5">
    <location>
        <begin position="422"/>
        <end position="442"/>
    </location>
</feature>
<dbReference type="PANTHER" id="PTHR22773">
    <property type="entry name" value="NADH DEHYDROGENASE"/>
    <property type="match status" value="1"/>
</dbReference>
<evidence type="ECO:0000256" key="3">
    <source>
        <dbReference type="ARBA" id="ARBA00022989"/>
    </source>
</evidence>
<feature type="transmembrane region" description="Helical" evidence="5">
    <location>
        <begin position="473"/>
        <end position="492"/>
    </location>
</feature>
<accession>A0A942TAG1</accession>
<keyword evidence="5" id="KW-1003">Cell membrane</keyword>
<dbReference type="EMBL" id="JAGYPE020000036">
    <property type="protein sequence ID" value="MCH6267464.1"/>
    <property type="molecule type" value="Genomic_DNA"/>
</dbReference>
<dbReference type="InterPro" id="IPR010096">
    <property type="entry name" value="NADH-Q_OxRdtase_suN/2"/>
</dbReference>
<keyword evidence="3 5" id="KW-1133">Transmembrane helix</keyword>
<protein>
    <recommendedName>
        <fullName evidence="5">NADH-quinone oxidoreductase subunit N</fullName>
        <ecNumber evidence="5">7.1.1.-</ecNumber>
    </recommendedName>
    <alternativeName>
        <fullName evidence="5">NADH dehydrogenase I subunit N</fullName>
    </alternativeName>
    <alternativeName>
        <fullName evidence="5">NDH-1 subunit N</fullName>
    </alternativeName>
</protein>
<dbReference type="InterPro" id="IPR001750">
    <property type="entry name" value="ND/Mrp_TM"/>
</dbReference>
<keyword evidence="5" id="KW-0874">Quinone</keyword>
<feature type="domain" description="NADH:quinone oxidoreductase/Mrp antiporter transmembrane" evidence="7">
    <location>
        <begin position="131"/>
        <end position="433"/>
    </location>
</feature>
<feature type="transmembrane region" description="Helical" evidence="5">
    <location>
        <begin position="12"/>
        <end position="30"/>
    </location>
</feature>
<feature type="transmembrane region" description="Helical" evidence="5">
    <location>
        <begin position="211"/>
        <end position="231"/>
    </location>
</feature>
<comment type="catalytic activity">
    <reaction evidence="5">
        <text>a quinone + NADH + 5 H(+)(in) = a quinol + NAD(+) + 4 H(+)(out)</text>
        <dbReference type="Rhea" id="RHEA:57888"/>
        <dbReference type="ChEBI" id="CHEBI:15378"/>
        <dbReference type="ChEBI" id="CHEBI:24646"/>
        <dbReference type="ChEBI" id="CHEBI:57540"/>
        <dbReference type="ChEBI" id="CHEBI:57945"/>
        <dbReference type="ChEBI" id="CHEBI:132124"/>
    </reaction>
</comment>
<feature type="transmembrane region" description="Helical" evidence="5">
    <location>
        <begin position="387"/>
        <end position="410"/>
    </location>
</feature>
<dbReference type="HAMAP" id="MF_00445">
    <property type="entry name" value="NDH1_NuoN_1"/>
    <property type="match status" value="1"/>
</dbReference>
<dbReference type="AlphaFoldDB" id="A0A942TAG1"/>
<dbReference type="EC" id="7.1.1.-" evidence="5"/>
<feature type="transmembrane region" description="Helical" evidence="5">
    <location>
        <begin position="293"/>
        <end position="311"/>
    </location>
</feature>
<evidence type="ECO:0000256" key="6">
    <source>
        <dbReference type="RuleBase" id="RU000320"/>
    </source>
</evidence>
<proteinExistence type="inferred from homology"/>
<evidence type="ECO:0000256" key="4">
    <source>
        <dbReference type="ARBA" id="ARBA00023136"/>
    </source>
</evidence>
<keyword evidence="5" id="KW-0520">NAD</keyword>
<dbReference type="GO" id="GO:0048038">
    <property type="term" value="F:quinone binding"/>
    <property type="evidence" value="ECO:0007669"/>
    <property type="project" value="UniProtKB-KW"/>
</dbReference>
<feature type="transmembrane region" description="Helical" evidence="5">
    <location>
        <begin position="78"/>
        <end position="98"/>
    </location>
</feature>
<evidence type="ECO:0000256" key="2">
    <source>
        <dbReference type="ARBA" id="ARBA00022692"/>
    </source>
</evidence>
<reference evidence="8" key="1">
    <citation type="submission" date="2021-05" db="EMBL/GenBank/DDBJ databases">
        <title>Novel Bacillus species.</title>
        <authorList>
            <person name="Liu G."/>
        </authorList>
    </citation>
    <scope>NUCLEOTIDE SEQUENCE</scope>
    <source>
        <strain evidence="8 10">FJAT-50051</strain>
    </source>
</reference>
<evidence type="ECO:0000313" key="8">
    <source>
        <dbReference type="EMBL" id="MBS4188192.1"/>
    </source>
</evidence>
<keyword evidence="5" id="KW-0813">Transport</keyword>
<keyword evidence="10" id="KW-1185">Reference proteome</keyword>
<comment type="subunit">
    <text evidence="5">NDH-1 is composed of 14 different subunits. Subunits NuoA, H, J, K, L, M, N constitute the membrane sector of the complex.</text>
</comment>
<sequence>MSFEQFQSLNWSIMTPEFIILAVIAILVIMDLFMPKHMDRKILGWIGIAAILAAMVSVFGMAGGHVESILHDTFRLDSFAIAFKLLILGGGALVLFLATSYKATDGLERYTGEFYYLLLSALLGAMVMTSSGDLITLYIGLELLSIPSYILAGIQKDRLSSNESAMKYVINGGISSAIALFGMSYVYGLTGSTNLLEIAGQLSMLMDGQQAYLLGLSFLMILVGLSFKLAAAPYHMWAPDVYQGAPTPVTSFLSVVSKTAGFVIVVRILLTVFGSAATNGPGSIPILLDMQNYLAVIAAATMIIGNVVALRQSDIKRMFAYSSIAHAGYLLVAVTTLTSNMFYSIWFYLLAYLFMNMGAFAVIQVVSEKTGSTKIADFAGLYRRSPWLAVTMGILLISLAGFPGTAGFIGKLNIFVGAFAGQPHYVLASVMIATTVVSYFYYFGVMTQIFFRPAPAASEGEGEGAGSKFNMPFGIVVVLIVAVVGSVLFGIMPNIALDFMHNNLDIVQDFFS</sequence>
<feature type="transmembrane region" description="Helical" evidence="5">
    <location>
        <begin position="42"/>
        <end position="66"/>
    </location>
</feature>
<keyword evidence="5" id="KW-1278">Translocase</keyword>
<dbReference type="Proteomes" id="UP000677265">
    <property type="component" value="Unassembled WGS sequence"/>
</dbReference>
<feature type="transmembrane region" description="Helical" evidence="5">
    <location>
        <begin position="166"/>
        <end position="187"/>
    </location>
</feature>
<dbReference type="GO" id="GO:0005886">
    <property type="term" value="C:plasma membrane"/>
    <property type="evidence" value="ECO:0007669"/>
    <property type="project" value="UniProtKB-SubCell"/>
</dbReference>
<dbReference type="GO" id="GO:0042773">
    <property type="term" value="P:ATP synthesis coupled electron transport"/>
    <property type="evidence" value="ECO:0007669"/>
    <property type="project" value="InterPro"/>
</dbReference>
<feature type="transmembrane region" description="Helical" evidence="5">
    <location>
        <begin position="252"/>
        <end position="273"/>
    </location>
</feature>
<feature type="transmembrane region" description="Helical" evidence="5">
    <location>
        <begin position="110"/>
        <end position="129"/>
    </location>
</feature>
<comment type="caution">
    <text evidence="8">The sequence shown here is derived from an EMBL/GenBank/DDBJ whole genome shotgun (WGS) entry which is preliminary data.</text>
</comment>
<dbReference type="NCBIfam" id="NF004446">
    <property type="entry name" value="PRK05777.2-4"/>
    <property type="match status" value="1"/>
</dbReference>
<dbReference type="GO" id="GO:0008137">
    <property type="term" value="F:NADH dehydrogenase (ubiquinone) activity"/>
    <property type="evidence" value="ECO:0007669"/>
    <property type="project" value="InterPro"/>
</dbReference>
<evidence type="ECO:0000313" key="9">
    <source>
        <dbReference type="EMBL" id="MCH6267464.1"/>
    </source>
</evidence>
<dbReference type="RefSeq" id="WP_213147988.1">
    <property type="nucleotide sequence ID" value="NZ_JAGYPE020000036.1"/>
</dbReference>
<organism evidence="8">
    <name type="scientific">Neobacillus citreus</name>
    <dbReference type="NCBI Taxonomy" id="2833578"/>
    <lineage>
        <taxon>Bacteria</taxon>
        <taxon>Bacillati</taxon>
        <taxon>Bacillota</taxon>
        <taxon>Bacilli</taxon>
        <taxon>Bacillales</taxon>
        <taxon>Bacillaceae</taxon>
        <taxon>Neobacillus</taxon>
    </lineage>
</organism>
<gene>
    <name evidence="5 8" type="primary">nuoN</name>
    <name evidence="9" type="ORF">KHB02_018235</name>
    <name evidence="8" type="ORF">KHB02_43210</name>
</gene>
<evidence type="ECO:0000259" key="7">
    <source>
        <dbReference type="Pfam" id="PF00361"/>
    </source>
</evidence>
<dbReference type="NCBIfam" id="TIGR01770">
    <property type="entry name" value="NDH_I_N"/>
    <property type="match status" value="1"/>
</dbReference>